<dbReference type="Proteomes" id="UP001589718">
    <property type="component" value="Unassembled WGS sequence"/>
</dbReference>
<evidence type="ECO:0008006" key="3">
    <source>
        <dbReference type="Google" id="ProtNLM"/>
    </source>
</evidence>
<gene>
    <name evidence="1" type="ORF">ACFFTU_22390</name>
</gene>
<dbReference type="EMBL" id="JBHMCR010000013">
    <property type="protein sequence ID" value="MFB9522697.1"/>
    <property type="molecule type" value="Genomic_DNA"/>
</dbReference>
<accession>A0ABV5PHN3</accession>
<evidence type="ECO:0000313" key="2">
    <source>
        <dbReference type="Proteomes" id="UP001589718"/>
    </source>
</evidence>
<name>A0ABV5PHN3_STRCM</name>
<proteinExistence type="predicted"/>
<evidence type="ECO:0000313" key="1">
    <source>
        <dbReference type="EMBL" id="MFB9522697.1"/>
    </source>
</evidence>
<dbReference type="InterPro" id="IPR027434">
    <property type="entry name" value="Homing_endonucl"/>
</dbReference>
<sequence length="287" mass="32385">MEVAAAKAREAVDVTTDHATFTVAPETLLGTPDGWTHAADAADTVLAWTPARKLCRRRLSIRPGRALGYLVGATCADGTVGSNYVSLVVNDEAFASRYARSLTEATGLPARLEPCTRPSGYLRRDVAGFRVRVVSSYLADLFRQYTGGDAHHMRQRFPRVVLRDRETFEGFLDGYVDGDGYRIKRWPARLVVSANVPFLTELAEIIGARFTARPPGLASRLVVTDNWCARRAFRPEEHPLELQERQWVQVREVRFRPGGTKPWVFYRWRLDPCPTFLINGHLSREPW</sequence>
<keyword evidence="2" id="KW-1185">Reference proteome</keyword>
<organism evidence="1 2">
    <name type="scientific">Streptomyces cremeus</name>
    <dbReference type="NCBI Taxonomy" id="66881"/>
    <lineage>
        <taxon>Bacteria</taxon>
        <taxon>Bacillati</taxon>
        <taxon>Actinomycetota</taxon>
        <taxon>Actinomycetes</taxon>
        <taxon>Kitasatosporales</taxon>
        <taxon>Streptomycetaceae</taxon>
        <taxon>Streptomyces</taxon>
    </lineage>
</organism>
<dbReference type="RefSeq" id="WP_345220211.1">
    <property type="nucleotide sequence ID" value="NZ_BAAAXE010000013.1"/>
</dbReference>
<protein>
    <recommendedName>
        <fullName evidence="3">DOD-type homing endonuclease domain-containing protein</fullName>
    </recommendedName>
</protein>
<reference evidence="1 2" key="1">
    <citation type="submission" date="2024-09" db="EMBL/GenBank/DDBJ databases">
        <authorList>
            <person name="Sun Q."/>
            <person name="Mori K."/>
        </authorList>
    </citation>
    <scope>NUCLEOTIDE SEQUENCE [LARGE SCALE GENOMIC DNA]</scope>
    <source>
        <strain evidence="1 2">JCM 4362</strain>
    </source>
</reference>
<comment type="caution">
    <text evidence="1">The sequence shown here is derived from an EMBL/GenBank/DDBJ whole genome shotgun (WGS) entry which is preliminary data.</text>
</comment>
<dbReference type="Gene3D" id="3.10.28.10">
    <property type="entry name" value="Homing endonucleases"/>
    <property type="match status" value="1"/>
</dbReference>